<dbReference type="AlphaFoldDB" id="A0A1I1RGL6"/>
<evidence type="ECO:0000256" key="2">
    <source>
        <dbReference type="SAM" id="MobiDB-lite"/>
    </source>
</evidence>
<sequence>MTLTEAAPPRTALPQHVPVAVVGGGQAGLSISWHLVQRGVEHVVLERATVAHEWVDARWDTFCLVTPNWQCQLPGWPYRGDDPDGFMVRDEVVEYVRSYAASFDPPVHEGVAVLRLSPAAGGGYTLATSAGELHADQVVLAVGGYHLPVVPPWASALPERITQLHSQQYRNPGQLPEGDVLVVGTGQSGAQIAEDLHLAFRGTGRRVHLAVGSAPRIARRYRGRDVVAWLDDLGHYDVPVEQHRDGEAARVGTNHYVTGRDGGRDIDLRTFALQGMQLYGTLAGLRDGVLRFEPNLTAHLDRADAVDDGAKDLIDRHIAAAGIDAPAEDRYVPVWAPSEDPTELDTAAVAGVVWAIGFRADWSWVRVPVFDGAGYPTHTRGVTSAPGLFVLGLPWLHTWGSGRFSGIARDAAFVADRITELAAAGAPSGPGGAPPAASSGSGRA</sequence>
<evidence type="ECO:0000256" key="1">
    <source>
        <dbReference type="ARBA" id="ARBA00023002"/>
    </source>
</evidence>
<dbReference type="RefSeq" id="WP_091560967.1">
    <property type="nucleotide sequence ID" value="NZ_BNAC01000001.1"/>
</dbReference>
<dbReference type="InterPro" id="IPR050982">
    <property type="entry name" value="Auxin_biosynth/cation_transpt"/>
</dbReference>
<dbReference type="GO" id="GO:0050660">
    <property type="term" value="F:flavin adenine dinucleotide binding"/>
    <property type="evidence" value="ECO:0007669"/>
    <property type="project" value="TreeGrafter"/>
</dbReference>
<dbReference type="Proteomes" id="UP000199022">
    <property type="component" value="Unassembled WGS sequence"/>
</dbReference>
<dbReference type="Pfam" id="PF13738">
    <property type="entry name" value="Pyr_redox_3"/>
    <property type="match status" value="1"/>
</dbReference>
<reference evidence="4" key="1">
    <citation type="submission" date="2016-10" db="EMBL/GenBank/DDBJ databases">
        <authorList>
            <person name="Varghese N."/>
            <person name="Submissions S."/>
        </authorList>
    </citation>
    <scope>NUCLEOTIDE SEQUENCE [LARGE SCALE GENOMIC DNA]</scope>
    <source>
        <strain evidence="4">DSM 45962</strain>
    </source>
</reference>
<keyword evidence="1" id="KW-0560">Oxidoreductase</keyword>
<dbReference type="NCBIfam" id="TIGR04046">
    <property type="entry name" value="MSMEG_0569_nitr"/>
    <property type="match status" value="1"/>
</dbReference>
<dbReference type="STRING" id="1225127.SAMN05661030_3165"/>
<proteinExistence type="predicted"/>
<evidence type="ECO:0000313" key="4">
    <source>
        <dbReference type="Proteomes" id="UP000199022"/>
    </source>
</evidence>
<evidence type="ECO:0000313" key="3">
    <source>
        <dbReference type="EMBL" id="SFD30743.1"/>
    </source>
</evidence>
<feature type="region of interest" description="Disordered" evidence="2">
    <location>
        <begin position="423"/>
        <end position="444"/>
    </location>
</feature>
<dbReference type="EMBL" id="FOMD01000003">
    <property type="protein sequence ID" value="SFD30743.1"/>
    <property type="molecule type" value="Genomic_DNA"/>
</dbReference>
<gene>
    <name evidence="3" type="ORF">SAMN05661030_3165</name>
</gene>
<keyword evidence="4" id="KW-1185">Reference proteome</keyword>
<feature type="compositionally biased region" description="Low complexity" evidence="2">
    <location>
        <begin position="434"/>
        <end position="444"/>
    </location>
</feature>
<name>A0A1I1RGL6_9ACTN</name>
<accession>A0A1I1RGL6</accession>
<dbReference type="GO" id="GO:0004497">
    <property type="term" value="F:monooxygenase activity"/>
    <property type="evidence" value="ECO:0007669"/>
    <property type="project" value="TreeGrafter"/>
</dbReference>
<dbReference type="PANTHER" id="PTHR43539">
    <property type="entry name" value="FLAVIN-BINDING MONOOXYGENASE-LIKE PROTEIN (AFU_ORTHOLOGUE AFUA_4G09220)"/>
    <property type="match status" value="1"/>
</dbReference>
<dbReference type="InterPro" id="IPR024000">
    <property type="entry name" value="CHP04046_FMN-dependent"/>
</dbReference>
<dbReference type="SUPFAM" id="SSF51905">
    <property type="entry name" value="FAD/NAD(P)-binding domain"/>
    <property type="match status" value="1"/>
</dbReference>
<dbReference type="InterPro" id="IPR036188">
    <property type="entry name" value="FAD/NAD-bd_sf"/>
</dbReference>
<organism evidence="3 4">
    <name type="scientific">Klenkia taihuensis</name>
    <dbReference type="NCBI Taxonomy" id="1225127"/>
    <lineage>
        <taxon>Bacteria</taxon>
        <taxon>Bacillati</taxon>
        <taxon>Actinomycetota</taxon>
        <taxon>Actinomycetes</taxon>
        <taxon>Geodermatophilales</taxon>
        <taxon>Geodermatophilaceae</taxon>
        <taxon>Klenkia</taxon>
    </lineage>
</organism>
<protein>
    <submittedName>
        <fullName evidence="3">Putative flavoprotein involved in K+ transport</fullName>
    </submittedName>
</protein>
<dbReference type="PANTHER" id="PTHR43539:SF78">
    <property type="entry name" value="FLAVIN-CONTAINING MONOOXYGENASE"/>
    <property type="match status" value="1"/>
</dbReference>
<dbReference type="Gene3D" id="3.50.50.60">
    <property type="entry name" value="FAD/NAD(P)-binding domain"/>
    <property type="match status" value="1"/>
</dbReference>
<dbReference type="OrthoDB" id="9808049at2"/>